<evidence type="ECO:0000256" key="1">
    <source>
        <dbReference type="ARBA" id="ARBA00023015"/>
    </source>
</evidence>
<evidence type="ECO:0000256" key="2">
    <source>
        <dbReference type="ARBA" id="ARBA00023163"/>
    </source>
</evidence>
<evidence type="ECO:0000313" key="6">
    <source>
        <dbReference type="EMBL" id="KAF2450289.1"/>
    </source>
</evidence>
<organism evidence="6 7">
    <name type="scientific">Karstenula rhodostoma CBS 690.94</name>
    <dbReference type="NCBI Taxonomy" id="1392251"/>
    <lineage>
        <taxon>Eukaryota</taxon>
        <taxon>Fungi</taxon>
        <taxon>Dikarya</taxon>
        <taxon>Ascomycota</taxon>
        <taxon>Pezizomycotina</taxon>
        <taxon>Dothideomycetes</taxon>
        <taxon>Pleosporomycetidae</taxon>
        <taxon>Pleosporales</taxon>
        <taxon>Massarineae</taxon>
        <taxon>Didymosphaeriaceae</taxon>
        <taxon>Karstenula</taxon>
    </lineage>
</organism>
<dbReference type="PANTHER" id="PTHR47840">
    <property type="entry name" value="ZN(II)2CYS6 TRANSCRIPTION FACTOR (EUROFUNG)-RELATED"/>
    <property type="match status" value="1"/>
</dbReference>
<dbReference type="SMART" id="SM00066">
    <property type="entry name" value="GAL4"/>
    <property type="match status" value="1"/>
</dbReference>
<dbReference type="Pfam" id="PF00172">
    <property type="entry name" value="Zn_clus"/>
    <property type="match status" value="1"/>
</dbReference>
<proteinExistence type="predicted"/>
<dbReference type="InterPro" id="IPR001138">
    <property type="entry name" value="Zn2Cys6_DnaBD"/>
</dbReference>
<dbReference type="GO" id="GO:0008270">
    <property type="term" value="F:zinc ion binding"/>
    <property type="evidence" value="ECO:0007669"/>
    <property type="project" value="InterPro"/>
</dbReference>
<dbReference type="OrthoDB" id="5392779at2759"/>
<dbReference type="AlphaFoldDB" id="A0A9P4UFQ5"/>
<evidence type="ECO:0000256" key="4">
    <source>
        <dbReference type="SAM" id="MobiDB-lite"/>
    </source>
</evidence>
<gene>
    <name evidence="6" type="ORF">P171DRAFT_468660</name>
</gene>
<dbReference type="PANTHER" id="PTHR47840:SF1">
    <property type="entry name" value="ZN(II)2CYS6 TRANSCRIPTION FACTOR (EUROFUNG)"/>
    <property type="match status" value="1"/>
</dbReference>
<keyword evidence="1" id="KW-0805">Transcription regulation</keyword>
<keyword evidence="2" id="KW-0804">Transcription</keyword>
<dbReference type="Gene3D" id="4.10.240.10">
    <property type="entry name" value="Zn(2)-C6 fungal-type DNA-binding domain"/>
    <property type="match status" value="1"/>
</dbReference>
<feature type="domain" description="Zn(2)-C6 fungal-type" evidence="5">
    <location>
        <begin position="18"/>
        <end position="49"/>
    </location>
</feature>
<dbReference type="Proteomes" id="UP000799764">
    <property type="component" value="Unassembled WGS sequence"/>
</dbReference>
<name>A0A9P4UFQ5_9PLEO</name>
<sequence>MSEESSAKKRKLRKGTHSCWECKRRKARCVFSNGHDRVCVGCRRRGTNCVNQNESEVEPETKDGATNRRLLRIEAMLETLLERQAVDGAASKSKDGTSPVPDVGTRGIKIPDAFTGTVRRKRALSPSPEVEFTRKLSPKRSSIPHGLSGTLSETLYSLLPSHEECQRVCSSSKFLPCFFQQMLTRDWKTMSASHDLPILTSSRVAILPSPDVHPILLAQKMLMLACLAQFISQELNDDDLKYKAEHMASAAIDVVAKEELCHNAEGLECLMLEATYHANNGDMRRAFSAVRRAMACGQLLGIHRSDQLSIQQLDKAAPPFDPTYMWYRVVSADRLFSLVLGLPQGYSSTLQTPFIDVAALDPEQQLEKRHNEIASWILDRNERDPEDILATQTIDQALQDAITILPSDWWLPPALHSITSRRDMFLETTRLVNQVLHFNLINQTHLPYLHLPGPLYGYSKAACAAASREILVRYLILQDSGSVAHTCHVVKFFSLIAATTLTLAHLERHWEDTSQELSVLAHVRASDRAMVQRAGDYMARLPACKGAQIIEHLLQIEDEAFRTRSVGSGAIVKDYPDEGPFFEMGIPYFGQLRLNSAKICFRRAADIEDVSLGVKNRGDYGGGEQMLFYEGLDFSAFVGDVGAAEVAAPFEL</sequence>
<keyword evidence="7" id="KW-1185">Reference proteome</keyword>
<protein>
    <recommendedName>
        <fullName evidence="5">Zn(2)-C6 fungal-type domain-containing protein</fullName>
    </recommendedName>
</protein>
<dbReference type="CDD" id="cd12148">
    <property type="entry name" value="fungal_TF_MHR"/>
    <property type="match status" value="1"/>
</dbReference>
<keyword evidence="3" id="KW-0539">Nucleus</keyword>
<dbReference type="GO" id="GO:0000981">
    <property type="term" value="F:DNA-binding transcription factor activity, RNA polymerase II-specific"/>
    <property type="evidence" value="ECO:0007669"/>
    <property type="project" value="InterPro"/>
</dbReference>
<comment type="caution">
    <text evidence="6">The sequence shown here is derived from an EMBL/GenBank/DDBJ whole genome shotgun (WGS) entry which is preliminary data.</text>
</comment>
<evidence type="ECO:0000259" key="5">
    <source>
        <dbReference type="PROSITE" id="PS00463"/>
    </source>
</evidence>
<evidence type="ECO:0000313" key="7">
    <source>
        <dbReference type="Proteomes" id="UP000799764"/>
    </source>
</evidence>
<evidence type="ECO:0000256" key="3">
    <source>
        <dbReference type="ARBA" id="ARBA00023242"/>
    </source>
</evidence>
<dbReference type="InterPro" id="IPR036864">
    <property type="entry name" value="Zn2-C6_fun-type_DNA-bd_sf"/>
</dbReference>
<reference evidence="6" key="1">
    <citation type="journal article" date="2020" name="Stud. Mycol.">
        <title>101 Dothideomycetes genomes: a test case for predicting lifestyles and emergence of pathogens.</title>
        <authorList>
            <person name="Haridas S."/>
            <person name="Albert R."/>
            <person name="Binder M."/>
            <person name="Bloem J."/>
            <person name="Labutti K."/>
            <person name="Salamov A."/>
            <person name="Andreopoulos B."/>
            <person name="Baker S."/>
            <person name="Barry K."/>
            <person name="Bills G."/>
            <person name="Bluhm B."/>
            <person name="Cannon C."/>
            <person name="Castanera R."/>
            <person name="Culley D."/>
            <person name="Daum C."/>
            <person name="Ezra D."/>
            <person name="Gonzalez J."/>
            <person name="Henrissat B."/>
            <person name="Kuo A."/>
            <person name="Liang C."/>
            <person name="Lipzen A."/>
            <person name="Lutzoni F."/>
            <person name="Magnuson J."/>
            <person name="Mondo S."/>
            <person name="Nolan M."/>
            <person name="Ohm R."/>
            <person name="Pangilinan J."/>
            <person name="Park H.-J."/>
            <person name="Ramirez L."/>
            <person name="Alfaro M."/>
            <person name="Sun H."/>
            <person name="Tritt A."/>
            <person name="Yoshinaga Y."/>
            <person name="Zwiers L.-H."/>
            <person name="Turgeon B."/>
            <person name="Goodwin S."/>
            <person name="Spatafora J."/>
            <person name="Crous P."/>
            <person name="Grigoriev I."/>
        </authorList>
    </citation>
    <scope>NUCLEOTIDE SEQUENCE</scope>
    <source>
        <strain evidence="6">CBS 690.94</strain>
    </source>
</reference>
<dbReference type="PROSITE" id="PS00463">
    <property type="entry name" value="ZN2_CY6_FUNGAL_1"/>
    <property type="match status" value="1"/>
</dbReference>
<feature type="region of interest" description="Disordered" evidence="4">
    <location>
        <begin position="86"/>
        <end position="108"/>
    </location>
</feature>
<dbReference type="SUPFAM" id="SSF57701">
    <property type="entry name" value="Zn2/Cys6 DNA-binding domain"/>
    <property type="match status" value="1"/>
</dbReference>
<accession>A0A9P4UFQ5</accession>
<dbReference type="CDD" id="cd00067">
    <property type="entry name" value="GAL4"/>
    <property type="match status" value="1"/>
</dbReference>
<dbReference type="EMBL" id="MU001493">
    <property type="protein sequence ID" value="KAF2450289.1"/>
    <property type="molecule type" value="Genomic_DNA"/>
</dbReference>